<name>A0A6C0BT33_9ZZZZ</name>
<sequence length="1833" mass="210816">MKYKRVVIDDGIYKGIYIFVGELSKATDLNEVYRRKKDDPIFDDVITTKDKEILKSNGNNIFFVSSIIYDDDTIETLKKKFIAGIDVVISYDELYLFGVNTMHIDTKYVYNRLSKNGKYDINRDNLMKFITNIPDVIHNPIRDIPIFTYDDIVDLGISGEYHILIPLGITTQTNNTKTIYVVDPYSIESIDTITQQHYTEMVNVTDKLLLMDYGALVDDTIYIRMAKDAINISDERGISQDVMIGLYFPLLYKQSITTIELLDSRYDELLEKTSEMIKDPIWERQDLIVRSMHNIYDERAYEIDYLQTGITGIKISFGTSHISNHIPIDNIFKIIHSTQECPLVKYNPGKSQENIYRLYSSKRTSNGDKIPHISKSVILDLVRTLGNQPKSITIYINVPFKEINVEVIVTINISGIIGMSMDINEPMTISEIDTIFRNASETFVHPINDYMEINGYVTPTFSGIESADTNIMSITYTTLIPKKKTFDIKRAIKCINSVIDVSVTGKVRDMNSPGTNTILRFRRVSNYNDMSAYTAYIIERVNNMDNPRDIIKGLIDDFGMKEDVATEKVTTFLSGIEISSAMFSSNRQLITNSPGFPIYVTQEKMSTNVKLEVSGITSLKYLDTLKIYLDSFIRISQQPSIVPTDMCTGKETFTIPDLGTTLTDIVQPSIIQPSIIESSTVDGVDNLAQEPQQLDPNQTDMMSFLMGMDEDDEDDEEDEEDVNGSGLQINGGGLSGDGTIEDASPDLTGTRLNNPNPISSRLYDREPTLFMKQDDDKGYASYSRMCPSSLKRQPIILTEEEKQYIDKHHPGSYNESIKYKTSETGKTHHYICPRYWSLRDNVSLSEKEVEEKYKDQVIGQSDKIITEGKHIYEFDKSYHRDKKGDYAGTYPGFMTTESHPTGMCIPCCFKQWDGKRQRELRQQCEVSVGAPKKEPKKVKSAVEADMYINNPDSFPLSIGRYGYLPLSIQRFLNTDNKTCQTSPTDASIKPDTQCIVRMGIELNKNQSFIGAIASVYQEISKTYTTIKEMKNIIKDSIDIDKYIHLQNGILIDTFYTDSEINIELYSDSKIYRRSMGNDDMEQLLPRYIKSYENFIRYLDDDDISIDYTYLWDICSVPNALLFPKGLNLIILEISDDDITDNVSIICPPTQYNGKFGDPTRRNAIFIKRDDYYEHIIMIEDKGRKVTISRTFSTLYKELIPALHESIAFIKKQIVSKCIPHESSPKMYKFRSSVDLNTVVEWLLRTKCQIESQVMNYNGKIIGVIAKNPRGVSGYIPCLPSGVLQDESIDIIWIESYKGDNYESTRDFLNYMNKLTGGYIRCKPVIKVKNDELLVAIITETNQLIPVSPTDDVYGKDLKVLTEYDTTNIDRDILGTSEDKTRKEFTNKMRLESNFYYTFRTTVKKLLHEDRNRTILKKMIGVINSDNIYDDKIKKIKTLLYNLSKDLIDFVDYDPSIISNMINVTMCSSEYQCSTSDNCSISDGKCLMMIPDKNLISGKDNAMIYYDRLSDEVVRYIDIREFIINKDKIIASHDVKYDIRDNEILIYQGSITKSYFERLHHSSVNKYVTSTSWEMTKPNKSPLYYNKAELVYKYGPQCKKPKFGPISPKLRDMFPVGFIEQTFDTPPECSFEILLTICSFNDVTKLFTINDIKRILIEEYTRYYVSYKFVIITLLTENGKKVYAKKLARNEITIEDLIMRDEYTITRLDIWILSVRLNIPIIIVWSGIFIETTDNMIITTNSDDTNYFFIKMVGKNKSYQLILDKEHRYIIDTRSLTPEFQDKIKTQLPLYTLDSVLQNFNITEAKKLKDANLKGYKEIITKKKKTIVVRDKID</sequence>
<protein>
    <submittedName>
        <fullName evidence="2">Uncharacterized protein</fullName>
    </submittedName>
</protein>
<accession>A0A6C0BT33</accession>
<feature type="compositionally biased region" description="Polar residues" evidence="1">
    <location>
        <begin position="750"/>
        <end position="759"/>
    </location>
</feature>
<organism evidence="2">
    <name type="scientific">viral metagenome</name>
    <dbReference type="NCBI Taxonomy" id="1070528"/>
    <lineage>
        <taxon>unclassified sequences</taxon>
        <taxon>metagenomes</taxon>
        <taxon>organismal metagenomes</taxon>
    </lineage>
</organism>
<feature type="region of interest" description="Disordered" evidence="1">
    <location>
        <begin position="710"/>
        <end position="761"/>
    </location>
</feature>
<evidence type="ECO:0000313" key="2">
    <source>
        <dbReference type="EMBL" id="QHS94729.1"/>
    </source>
</evidence>
<evidence type="ECO:0000256" key="1">
    <source>
        <dbReference type="SAM" id="MobiDB-lite"/>
    </source>
</evidence>
<proteinExistence type="predicted"/>
<dbReference type="EMBL" id="MN739231">
    <property type="protein sequence ID" value="QHS94729.1"/>
    <property type="molecule type" value="Genomic_DNA"/>
</dbReference>
<feature type="compositionally biased region" description="Acidic residues" evidence="1">
    <location>
        <begin position="710"/>
        <end position="722"/>
    </location>
</feature>
<reference evidence="2" key="1">
    <citation type="journal article" date="2020" name="Nature">
        <title>Giant virus diversity and host interactions through global metagenomics.</title>
        <authorList>
            <person name="Schulz F."/>
            <person name="Roux S."/>
            <person name="Paez-Espino D."/>
            <person name="Jungbluth S."/>
            <person name="Walsh D.A."/>
            <person name="Denef V.J."/>
            <person name="McMahon K.D."/>
            <person name="Konstantinidis K.T."/>
            <person name="Eloe-Fadrosh E.A."/>
            <person name="Kyrpides N.C."/>
            <person name="Woyke T."/>
        </authorList>
    </citation>
    <scope>NUCLEOTIDE SEQUENCE</scope>
    <source>
        <strain evidence="2">GVMAG-M-3300018416-45</strain>
    </source>
</reference>